<dbReference type="Proteomes" id="UP000829720">
    <property type="component" value="Unassembled WGS sequence"/>
</dbReference>
<keyword evidence="11" id="KW-1185">Reference proteome</keyword>
<dbReference type="AlphaFoldDB" id="A0A8T3E2T3"/>
<dbReference type="InterPro" id="IPR019082">
    <property type="entry name" value="Mastermind-like_N"/>
</dbReference>
<dbReference type="PANTHER" id="PTHR15692:SF9">
    <property type="entry name" value="MASTERMIND-LIKE PROTEIN 2"/>
    <property type="match status" value="1"/>
</dbReference>
<keyword evidence="4" id="KW-0805">Transcription regulation</keyword>
<evidence type="ECO:0000256" key="6">
    <source>
        <dbReference type="ARBA" id="ARBA00023163"/>
    </source>
</evidence>
<protein>
    <recommendedName>
        <fullName evidence="9">Neurogenic mastermind-like N-terminal domain-containing protein</fullName>
    </recommendedName>
</protein>
<dbReference type="OrthoDB" id="9908492at2759"/>
<dbReference type="SMART" id="SM01275">
    <property type="entry name" value="MamL-1"/>
    <property type="match status" value="1"/>
</dbReference>
<feature type="domain" description="Neurogenic mastermind-like N-terminal" evidence="9">
    <location>
        <begin position="43"/>
        <end position="103"/>
    </location>
</feature>
<evidence type="ECO:0000259" key="9">
    <source>
        <dbReference type="SMART" id="SM01275"/>
    </source>
</evidence>
<keyword evidence="5" id="KW-0010">Activator</keyword>
<proteinExistence type="inferred from homology"/>
<evidence type="ECO:0000313" key="11">
    <source>
        <dbReference type="Proteomes" id="UP000829720"/>
    </source>
</evidence>
<feature type="region of interest" description="Disordered" evidence="8">
    <location>
        <begin position="63"/>
        <end position="156"/>
    </location>
</feature>
<keyword evidence="6" id="KW-0804">Transcription</keyword>
<comment type="subcellular location">
    <subcellularLocation>
        <location evidence="1">Nucleus speckle</location>
    </subcellularLocation>
</comment>
<dbReference type="GO" id="GO:0016607">
    <property type="term" value="C:nuclear speck"/>
    <property type="evidence" value="ECO:0007669"/>
    <property type="project" value="UniProtKB-SubCell"/>
</dbReference>
<evidence type="ECO:0000256" key="5">
    <source>
        <dbReference type="ARBA" id="ARBA00023159"/>
    </source>
</evidence>
<comment type="similarity">
    <text evidence="2">Belongs to the mastermind family.</text>
</comment>
<dbReference type="InterPro" id="IPR046370">
    <property type="entry name" value="MAML_N_sf"/>
</dbReference>
<comment type="caution">
    <text evidence="10">The sequence shown here is derived from an EMBL/GenBank/DDBJ whole genome shotgun (WGS) entry which is preliminary data.</text>
</comment>
<dbReference type="GO" id="GO:0003713">
    <property type="term" value="F:transcription coactivator activity"/>
    <property type="evidence" value="ECO:0007669"/>
    <property type="project" value="InterPro"/>
</dbReference>
<gene>
    <name evidence="10" type="ORF">AGOR_G00030930</name>
</gene>
<accession>A0A8T3E2T3</accession>
<dbReference type="EMBL" id="JAERUA010000002">
    <property type="protein sequence ID" value="KAI1903799.1"/>
    <property type="molecule type" value="Genomic_DNA"/>
</dbReference>
<dbReference type="InterPro" id="IPR046369">
    <property type="entry name" value="MAML1-3"/>
</dbReference>
<evidence type="ECO:0000256" key="1">
    <source>
        <dbReference type="ARBA" id="ARBA00004324"/>
    </source>
</evidence>
<name>A0A8T3E2T3_9TELE</name>
<reference evidence="10" key="1">
    <citation type="submission" date="2021-01" db="EMBL/GenBank/DDBJ databases">
        <authorList>
            <person name="Zahm M."/>
            <person name="Roques C."/>
            <person name="Cabau C."/>
            <person name="Klopp C."/>
            <person name="Donnadieu C."/>
            <person name="Jouanno E."/>
            <person name="Lampietro C."/>
            <person name="Louis A."/>
            <person name="Herpin A."/>
            <person name="Echchiki A."/>
            <person name="Berthelot C."/>
            <person name="Parey E."/>
            <person name="Roest-Crollius H."/>
            <person name="Braasch I."/>
            <person name="Postlethwait J."/>
            <person name="Bobe J."/>
            <person name="Montfort J."/>
            <person name="Bouchez O."/>
            <person name="Begum T."/>
            <person name="Mejri S."/>
            <person name="Adams A."/>
            <person name="Chen W.-J."/>
            <person name="Guiguen Y."/>
        </authorList>
    </citation>
    <scope>NUCLEOTIDE SEQUENCE</scope>
    <source>
        <tissue evidence="10">Blood</tissue>
    </source>
</reference>
<evidence type="ECO:0000256" key="3">
    <source>
        <dbReference type="ARBA" id="ARBA00022976"/>
    </source>
</evidence>
<dbReference type="GO" id="GO:0007221">
    <property type="term" value="P:positive regulation of transcription of Notch receptor target"/>
    <property type="evidence" value="ECO:0007669"/>
    <property type="project" value="InterPro"/>
</dbReference>
<organism evidence="10 11">
    <name type="scientific">Albula goreensis</name>
    <dbReference type="NCBI Taxonomy" id="1534307"/>
    <lineage>
        <taxon>Eukaryota</taxon>
        <taxon>Metazoa</taxon>
        <taxon>Chordata</taxon>
        <taxon>Craniata</taxon>
        <taxon>Vertebrata</taxon>
        <taxon>Euteleostomi</taxon>
        <taxon>Actinopterygii</taxon>
        <taxon>Neopterygii</taxon>
        <taxon>Teleostei</taxon>
        <taxon>Albuliformes</taxon>
        <taxon>Albulidae</taxon>
        <taxon>Albula</taxon>
    </lineage>
</organism>
<evidence type="ECO:0000256" key="7">
    <source>
        <dbReference type="ARBA" id="ARBA00023242"/>
    </source>
</evidence>
<keyword evidence="3" id="KW-0914">Notch signaling pathway</keyword>
<evidence type="ECO:0000313" key="10">
    <source>
        <dbReference type="EMBL" id="KAI1903799.1"/>
    </source>
</evidence>
<keyword evidence="7" id="KW-0539">Nucleus</keyword>
<sequence>MGDAALPQPTAGGFMPMVGVGMVGSAPGPVPGTMSSTRGSAVPQLHNAIVERLRARIELCRRHHSNCESRYQRGQAESSDREHEGTLHLLNIVNQGPGHRKSKGSKATSHQPSEYNSNRVNGEQKSLNTAGNEPKNSTRIAGATRRLHSAESVYAN</sequence>
<feature type="compositionally biased region" description="Polar residues" evidence="8">
    <location>
        <begin position="105"/>
        <end position="139"/>
    </location>
</feature>
<evidence type="ECO:0000256" key="8">
    <source>
        <dbReference type="SAM" id="MobiDB-lite"/>
    </source>
</evidence>
<evidence type="ECO:0000256" key="2">
    <source>
        <dbReference type="ARBA" id="ARBA00008081"/>
    </source>
</evidence>
<dbReference type="PANTHER" id="PTHR15692">
    <property type="entry name" value="MASTERMIND-LIKE"/>
    <property type="match status" value="1"/>
</dbReference>
<dbReference type="Pfam" id="PF09596">
    <property type="entry name" value="MamL-1"/>
    <property type="match status" value="1"/>
</dbReference>
<dbReference type="Gene3D" id="6.10.250.970">
    <property type="match status" value="1"/>
</dbReference>
<evidence type="ECO:0000256" key="4">
    <source>
        <dbReference type="ARBA" id="ARBA00023015"/>
    </source>
</evidence>